<keyword evidence="3" id="KW-1185">Reference proteome</keyword>
<protein>
    <submittedName>
        <fullName evidence="2">Uncharacterized protein</fullName>
    </submittedName>
</protein>
<keyword evidence="1" id="KW-0732">Signal</keyword>
<feature type="chain" id="PRO_5025410313" evidence="1">
    <location>
        <begin position="27"/>
        <end position="478"/>
    </location>
</feature>
<dbReference type="EMBL" id="ML975322">
    <property type="protein sequence ID" value="KAF1833267.1"/>
    <property type="molecule type" value="Genomic_DNA"/>
</dbReference>
<feature type="signal peptide" evidence="1">
    <location>
        <begin position="1"/>
        <end position="26"/>
    </location>
</feature>
<dbReference type="PANTHER" id="PTHR35204:SF1">
    <property type="entry name" value="ENTEROTOXIN"/>
    <property type="match status" value="1"/>
</dbReference>
<dbReference type="InterPro" id="IPR038921">
    <property type="entry name" value="YOR389W-like"/>
</dbReference>
<evidence type="ECO:0000256" key="1">
    <source>
        <dbReference type="SAM" id="SignalP"/>
    </source>
</evidence>
<dbReference type="Proteomes" id="UP000800040">
    <property type="component" value="Unassembled WGS sequence"/>
</dbReference>
<proteinExistence type="predicted"/>
<evidence type="ECO:0000313" key="3">
    <source>
        <dbReference type="Proteomes" id="UP000800040"/>
    </source>
</evidence>
<reference evidence="2" key="1">
    <citation type="submission" date="2020-01" db="EMBL/GenBank/DDBJ databases">
        <authorList>
            <consortium name="DOE Joint Genome Institute"/>
            <person name="Haridas S."/>
            <person name="Albert R."/>
            <person name="Binder M."/>
            <person name="Bloem J."/>
            <person name="Labutti K."/>
            <person name="Salamov A."/>
            <person name="Andreopoulos B."/>
            <person name="Baker S.E."/>
            <person name="Barry K."/>
            <person name="Bills G."/>
            <person name="Bluhm B.H."/>
            <person name="Cannon C."/>
            <person name="Castanera R."/>
            <person name="Culley D.E."/>
            <person name="Daum C."/>
            <person name="Ezra D."/>
            <person name="Gonzalez J.B."/>
            <person name="Henrissat B."/>
            <person name="Kuo A."/>
            <person name="Liang C."/>
            <person name="Lipzen A."/>
            <person name="Lutzoni F."/>
            <person name="Magnuson J."/>
            <person name="Mondo S."/>
            <person name="Nolan M."/>
            <person name="Ohm R."/>
            <person name="Pangilinan J."/>
            <person name="Park H.-J."/>
            <person name="Ramirez L."/>
            <person name="Alfaro M."/>
            <person name="Sun H."/>
            <person name="Tritt A."/>
            <person name="Yoshinaga Y."/>
            <person name="Zwiers L.-H."/>
            <person name="Turgeon B.G."/>
            <person name="Goodwin S.B."/>
            <person name="Spatafora J.W."/>
            <person name="Crous P.W."/>
            <person name="Grigoriev I.V."/>
        </authorList>
    </citation>
    <scope>NUCLEOTIDE SEQUENCE</scope>
    <source>
        <strain evidence="2">P77</strain>
    </source>
</reference>
<dbReference type="PANTHER" id="PTHR35204">
    <property type="entry name" value="YALI0A21131P"/>
    <property type="match status" value="1"/>
</dbReference>
<organism evidence="2 3">
    <name type="scientific">Decorospora gaudefroyi</name>
    <dbReference type="NCBI Taxonomy" id="184978"/>
    <lineage>
        <taxon>Eukaryota</taxon>
        <taxon>Fungi</taxon>
        <taxon>Dikarya</taxon>
        <taxon>Ascomycota</taxon>
        <taxon>Pezizomycotina</taxon>
        <taxon>Dothideomycetes</taxon>
        <taxon>Pleosporomycetidae</taxon>
        <taxon>Pleosporales</taxon>
        <taxon>Pleosporineae</taxon>
        <taxon>Pleosporaceae</taxon>
        <taxon>Decorospora</taxon>
    </lineage>
</organism>
<sequence>MTPLTFVKFIVCINWIQLLLVSGSYGTPSHHFKIFNAIQSTLRLWDSAWNHNGMSIFLATIPPGTKLHHGSSSSAPIIGLSWLAFDIRHALMFVKAPGAASFASSINGSSWAETQSDLQRMLQDKPGPAIGWQHEYTTVRTLRVVYFDGLAAAKTSMGTMDLQDILLGRTGSEKRMSDSERAEQLCELLQKKWNTNVDGIIRMEHGIEVVLCNATSDLLAPTRISKREIAHAGERSMQVDADGLEELFRTAFARDRDFGRTRANLHFETMVSGFSYFRPEDLSERPLRLFGASQQQLDQFRSHVQEMVGTDSVALDTRSRLDWQTVTDMVISQYADVLLRLASIEDAGTLTREVEAILWPFFDYDQDIPSIDIVSCASEHIPASYEPSLASDAVLTVATSICETLASLLKSGDDIATSQGVLRDFMAELDWSKWRKCGDCSPGEFCWIPVWPFGSVADRDSPKCGREVSIEFVNRYWR</sequence>
<dbReference type="OrthoDB" id="10261782at2759"/>
<dbReference type="AlphaFoldDB" id="A0A6A5KD44"/>
<evidence type="ECO:0000313" key="2">
    <source>
        <dbReference type="EMBL" id="KAF1833267.1"/>
    </source>
</evidence>
<name>A0A6A5KD44_9PLEO</name>
<gene>
    <name evidence="2" type="ORF">BDW02DRAFT_386482</name>
</gene>
<accession>A0A6A5KD44</accession>